<proteinExistence type="predicted"/>
<evidence type="ECO:0000313" key="2">
    <source>
        <dbReference type="EMBL" id="KAK0725908.1"/>
    </source>
</evidence>
<sequence length="642" mass="68784">MIYLLSLLLFAIRALAIDIPLLIDGGLVDATATDDSYNTGGAILVNGFNVTVPKNMLVTFPAAFVPWKEFVAEKAAFLGFEINVAGNIVEGQSIAAQIIVQEYAMELNQGYIDEINFDGTMKIRNGPTIRINDPNAVFSAGFSAPFMVSDDKSPSVSSFSGFPMCVPRSTNDTLCPLSQRPLTSTGTPVRIFQAVDSLVMAPFLVGDFIQYRGFRSTAGELICFDIVAWNVQITTVGAPTYIRIEATLIGVYSDDTNGEVAETRYIGYTSDPSVTTSIQAIDIDPCTGEESFRSIGVVQNRIEGGGRNKWLLRMDGTQRLAYTREYRAVASNGVVETRNGILAGQYISPILEWIQPELLQPGHEPLIHEFDQMTHLTKGVGPDADGNIWGPLSPFPQSGVATFDITTCPPITPTEPEEPGEAQTPTPRVLANIATATGVATSIFARNDDTFTLRGLQDNPSPVFTSDNLTYAWTVGAESAGTQANLATFTPAADGKTITLKFATNAPVGAYLFQLAITSASQNTTGTAAYTVNLFTGPDTLSIEAVTWTSTQSGTISVTCKSSYLVDSKINMQVTYPGDKAITTSPMAATPPGSGFWAFSARKVDRPGVVSCQSSLGGFVTRAGTTAKRDLKGMVKARWARV</sequence>
<organism evidence="2 3">
    <name type="scientific">Lasiosphaeris hirsuta</name>
    <dbReference type="NCBI Taxonomy" id="260670"/>
    <lineage>
        <taxon>Eukaryota</taxon>
        <taxon>Fungi</taxon>
        <taxon>Dikarya</taxon>
        <taxon>Ascomycota</taxon>
        <taxon>Pezizomycotina</taxon>
        <taxon>Sordariomycetes</taxon>
        <taxon>Sordariomycetidae</taxon>
        <taxon>Sordariales</taxon>
        <taxon>Lasiosphaeriaceae</taxon>
        <taxon>Lasiosphaeris</taxon>
    </lineage>
</organism>
<evidence type="ECO:0000313" key="3">
    <source>
        <dbReference type="Proteomes" id="UP001172102"/>
    </source>
</evidence>
<dbReference type="AlphaFoldDB" id="A0AA40B1E3"/>
<accession>A0AA40B1E3</accession>
<evidence type="ECO:0000256" key="1">
    <source>
        <dbReference type="SAM" id="SignalP"/>
    </source>
</evidence>
<dbReference type="EMBL" id="JAUKUA010000002">
    <property type="protein sequence ID" value="KAK0725908.1"/>
    <property type="molecule type" value="Genomic_DNA"/>
</dbReference>
<feature type="signal peptide" evidence="1">
    <location>
        <begin position="1"/>
        <end position="16"/>
    </location>
</feature>
<comment type="caution">
    <text evidence="2">The sequence shown here is derived from an EMBL/GenBank/DDBJ whole genome shotgun (WGS) entry which is preliminary data.</text>
</comment>
<reference evidence="2" key="1">
    <citation type="submission" date="2023-06" db="EMBL/GenBank/DDBJ databases">
        <title>Genome-scale phylogeny and comparative genomics of the fungal order Sordariales.</title>
        <authorList>
            <consortium name="Lawrence Berkeley National Laboratory"/>
            <person name="Hensen N."/>
            <person name="Bonometti L."/>
            <person name="Westerberg I."/>
            <person name="Brannstrom I.O."/>
            <person name="Guillou S."/>
            <person name="Cros-Aarteil S."/>
            <person name="Calhoun S."/>
            <person name="Haridas S."/>
            <person name="Kuo A."/>
            <person name="Mondo S."/>
            <person name="Pangilinan J."/>
            <person name="Riley R."/>
            <person name="Labutti K."/>
            <person name="Andreopoulos B."/>
            <person name="Lipzen A."/>
            <person name="Chen C."/>
            <person name="Yanf M."/>
            <person name="Daum C."/>
            <person name="Ng V."/>
            <person name="Clum A."/>
            <person name="Steindorff A."/>
            <person name="Ohm R."/>
            <person name="Martin F."/>
            <person name="Silar P."/>
            <person name="Natvig D."/>
            <person name="Lalanne C."/>
            <person name="Gautier V."/>
            <person name="Ament-Velasquez S.L."/>
            <person name="Kruys A."/>
            <person name="Hutchinson M.I."/>
            <person name="Powell A.J."/>
            <person name="Barry K."/>
            <person name="Miller A.N."/>
            <person name="Grigoriev I.V."/>
            <person name="Debuchy R."/>
            <person name="Gladieux P."/>
            <person name="Thoren M.H."/>
            <person name="Johannesson H."/>
        </authorList>
    </citation>
    <scope>NUCLEOTIDE SEQUENCE</scope>
    <source>
        <strain evidence="2">SMH4607-1</strain>
    </source>
</reference>
<keyword evidence="3" id="KW-1185">Reference proteome</keyword>
<feature type="chain" id="PRO_5041223607" evidence="1">
    <location>
        <begin position="17"/>
        <end position="642"/>
    </location>
</feature>
<gene>
    <name evidence="2" type="ORF">B0H67DRAFT_681141</name>
</gene>
<keyword evidence="1" id="KW-0732">Signal</keyword>
<protein>
    <submittedName>
        <fullName evidence="2">Uncharacterized protein</fullName>
    </submittedName>
</protein>
<name>A0AA40B1E3_9PEZI</name>
<dbReference type="Proteomes" id="UP001172102">
    <property type="component" value="Unassembled WGS sequence"/>
</dbReference>